<sequence>MSGMQDIVFDLTISRHQPDMRRNEPAIMTLIIAVKHY</sequence>
<dbReference type="AlphaFoldDB" id="A0A023JMA9"/>
<organism evidence="1">
    <name type="scientific">Klebsiella pneumoniae subsp. pneumoniae</name>
    <dbReference type="NCBI Taxonomy" id="72407"/>
    <lineage>
        <taxon>Bacteria</taxon>
        <taxon>Pseudomonadati</taxon>
        <taxon>Pseudomonadota</taxon>
        <taxon>Gammaproteobacteria</taxon>
        <taxon>Enterobacterales</taxon>
        <taxon>Enterobacteriaceae</taxon>
        <taxon>Klebsiella/Raoultella group</taxon>
        <taxon>Klebsiella</taxon>
        <taxon>Klebsiella pneumoniae complex</taxon>
    </lineage>
</organism>
<proteinExistence type="predicted"/>
<evidence type="ECO:0000313" key="1">
    <source>
        <dbReference type="EMBL" id="AHJ80497.1"/>
    </source>
</evidence>
<accession>A0A023JMA9</accession>
<dbReference type="EMBL" id="KF793263">
    <property type="protein sequence ID" value="AHJ80497.1"/>
    <property type="molecule type" value="Genomic_DNA"/>
</dbReference>
<name>A0A023JMA9_KLEPN</name>
<reference evidence="1" key="1">
    <citation type="journal article" date="2014" name="Antimicrob. Agents Chemother.">
        <title>Multiplex PCR for Identification of Two Capsular Types in Epidemic KPC-Producing Klebsiella pneumoniae Sequence Type 258 Strains.</title>
        <authorList>
            <person name="Chen L."/>
            <person name="Chavda K.D."/>
            <person name="Findlay J."/>
            <person name="Peirano G."/>
            <person name="Hopkins K."/>
            <person name="Pitout J.D."/>
            <person name="Bonomo R.A."/>
            <person name="Woodford N."/>
            <person name="DeLeo F.R."/>
            <person name="Kreiswirth B.N."/>
        </authorList>
    </citation>
    <scope>NUCLEOTIDE SEQUENCE</scope>
    <source>
        <strain evidence="1">BK30660</strain>
    </source>
</reference>
<protein>
    <submittedName>
        <fullName evidence="1">Uncharacterized protein</fullName>
    </submittedName>
</protein>